<dbReference type="GO" id="GO:0006086">
    <property type="term" value="P:pyruvate decarboxylation to acetyl-CoA"/>
    <property type="evidence" value="ECO:0007669"/>
    <property type="project" value="InterPro"/>
</dbReference>
<dbReference type="InterPro" id="IPR036625">
    <property type="entry name" value="E3-bd_dom_sf"/>
</dbReference>
<gene>
    <name evidence="6" type="ORF">SAMN04515673_101277</name>
</gene>
<feature type="compositionally biased region" description="Pro residues" evidence="4">
    <location>
        <begin position="109"/>
        <end position="119"/>
    </location>
</feature>
<reference evidence="6 7" key="1">
    <citation type="submission" date="2016-10" db="EMBL/GenBank/DDBJ databases">
        <authorList>
            <person name="de Groot N.N."/>
        </authorList>
    </citation>
    <scope>NUCLEOTIDE SEQUENCE [LARGE SCALE GENOMIC DNA]</scope>
    <source>
        <strain evidence="7">KMM 9023,NRIC 0796,JCM 17311,KCTC 23692</strain>
    </source>
</reference>
<feature type="domain" description="Lipoyl-binding" evidence="5">
    <location>
        <begin position="2"/>
        <end position="77"/>
    </location>
</feature>
<dbReference type="PANTHER" id="PTHR23151">
    <property type="entry name" value="DIHYDROLIPOAMIDE ACETYL/SUCCINYL-TRANSFERASE-RELATED"/>
    <property type="match status" value="1"/>
</dbReference>
<dbReference type="InterPro" id="IPR011053">
    <property type="entry name" value="Single_hybrid_motif"/>
</dbReference>
<keyword evidence="6" id="KW-0808">Transferase</keyword>
<keyword evidence="7" id="KW-1185">Reference proteome</keyword>
<dbReference type="GO" id="GO:0045254">
    <property type="term" value="C:pyruvate dehydrogenase complex"/>
    <property type="evidence" value="ECO:0007669"/>
    <property type="project" value="InterPro"/>
</dbReference>
<feature type="region of interest" description="Disordered" evidence="4">
    <location>
        <begin position="81"/>
        <end position="129"/>
    </location>
</feature>
<keyword evidence="3" id="KW-0450">Lipoyl</keyword>
<comment type="cofactor">
    <cofactor evidence="1">
        <name>(R)-lipoate</name>
        <dbReference type="ChEBI" id="CHEBI:83088"/>
    </cofactor>
</comment>
<evidence type="ECO:0000256" key="2">
    <source>
        <dbReference type="ARBA" id="ARBA00007317"/>
    </source>
</evidence>
<evidence type="ECO:0000256" key="1">
    <source>
        <dbReference type="ARBA" id="ARBA00001938"/>
    </source>
</evidence>
<dbReference type="STRING" id="871652.SAMN04515673_101277"/>
<dbReference type="InterPro" id="IPR004167">
    <property type="entry name" value="PSBD"/>
</dbReference>
<dbReference type="InterPro" id="IPR000089">
    <property type="entry name" value="Biotin_lipoyl"/>
</dbReference>
<dbReference type="SUPFAM" id="SSF51230">
    <property type="entry name" value="Single hybrid motif"/>
    <property type="match status" value="1"/>
</dbReference>
<dbReference type="InterPro" id="IPR003016">
    <property type="entry name" value="2-oxoA_DH_lipoyl-BS"/>
</dbReference>
<dbReference type="InterPro" id="IPR045257">
    <property type="entry name" value="E2/Pdx1"/>
</dbReference>
<dbReference type="PROSITE" id="PS00189">
    <property type="entry name" value="LIPOYL"/>
    <property type="match status" value="1"/>
</dbReference>
<dbReference type="RefSeq" id="WP_177220421.1">
    <property type="nucleotide sequence ID" value="NZ_FOYI01000001.1"/>
</dbReference>
<evidence type="ECO:0000313" key="7">
    <source>
        <dbReference type="Proteomes" id="UP000199302"/>
    </source>
</evidence>
<dbReference type="CDD" id="cd06849">
    <property type="entry name" value="lipoyl_domain"/>
    <property type="match status" value="1"/>
</dbReference>
<dbReference type="Gene3D" id="4.10.320.10">
    <property type="entry name" value="E3-binding domain"/>
    <property type="match status" value="1"/>
</dbReference>
<keyword evidence="6" id="KW-0670">Pyruvate</keyword>
<dbReference type="Pfam" id="PF00364">
    <property type="entry name" value="Biotin_lipoyl"/>
    <property type="match status" value="1"/>
</dbReference>
<dbReference type="GO" id="GO:0016746">
    <property type="term" value="F:acyltransferase activity"/>
    <property type="evidence" value="ECO:0007669"/>
    <property type="project" value="InterPro"/>
</dbReference>
<organism evidence="6 7">
    <name type="scientific">Poseidonocella sedimentorum</name>
    <dbReference type="NCBI Taxonomy" id="871652"/>
    <lineage>
        <taxon>Bacteria</taxon>
        <taxon>Pseudomonadati</taxon>
        <taxon>Pseudomonadota</taxon>
        <taxon>Alphaproteobacteria</taxon>
        <taxon>Rhodobacterales</taxon>
        <taxon>Roseobacteraceae</taxon>
        <taxon>Poseidonocella</taxon>
    </lineage>
</organism>
<evidence type="ECO:0000256" key="4">
    <source>
        <dbReference type="SAM" id="MobiDB-lite"/>
    </source>
</evidence>
<protein>
    <submittedName>
        <fullName evidence="6">Pyruvate dehydrogenase E2 component (Dihydrolipoamide acetyltransferase)</fullName>
    </submittedName>
</protein>
<accession>A0A1I6CS76</accession>
<feature type="compositionally biased region" description="Low complexity" evidence="4">
    <location>
        <begin position="88"/>
        <end position="103"/>
    </location>
</feature>
<name>A0A1I6CS76_9RHOB</name>
<evidence type="ECO:0000259" key="5">
    <source>
        <dbReference type="PROSITE" id="PS50968"/>
    </source>
</evidence>
<comment type="similarity">
    <text evidence="2">Belongs to the 2-oxoacid dehydrogenase family.</text>
</comment>
<sequence>MPHEVRMPQLGMTQDSGVIVSWAKAAGEAVAKGDVLFEVETDKATMEVEAAADGFLSGLTAKAGEDVPVGEVIAQIVESEGEVVTEDAPPQEATAPEPAAAPEPEAEPEPQPKAAPKPPAMSSARVLASPKARRLASERGIDLAGLRANGVVEPIHVADLSRAQGGGASILTAEAEGTAFDALLAREDGVGARPRLLAAFAAGAWGAVLPDQPVALALRGLDGALEEIGDAAEGAARLTLTDLCDTRLTGFTPAGAGLALSVARGPGGYRLGLAFREAALPLPAGAALLDEIAARIEDPIRQLL</sequence>
<dbReference type="Proteomes" id="UP000199302">
    <property type="component" value="Unassembled WGS sequence"/>
</dbReference>
<evidence type="ECO:0000313" key="6">
    <source>
        <dbReference type="EMBL" id="SFQ96020.1"/>
    </source>
</evidence>
<dbReference type="Pfam" id="PF02817">
    <property type="entry name" value="E3_binding"/>
    <property type="match status" value="1"/>
</dbReference>
<proteinExistence type="inferred from homology"/>
<evidence type="ECO:0000256" key="3">
    <source>
        <dbReference type="ARBA" id="ARBA00022823"/>
    </source>
</evidence>
<dbReference type="PROSITE" id="PS50968">
    <property type="entry name" value="BIOTINYL_LIPOYL"/>
    <property type="match status" value="1"/>
</dbReference>
<dbReference type="PANTHER" id="PTHR23151:SF90">
    <property type="entry name" value="DIHYDROLIPOYLLYSINE-RESIDUE ACETYLTRANSFERASE COMPONENT OF PYRUVATE DEHYDROGENASE COMPLEX, MITOCHONDRIAL-RELATED"/>
    <property type="match status" value="1"/>
</dbReference>
<dbReference type="EMBL" id="FOYI01000001">
    <property type="protein sequence ID" value="SFQ96020.1"/>
    <property type="molecule type" value="Genomic_DNA"/>
</dbReference>
<dbReference type="AlphaFoldDB" id="A0A1I6CS76"/>
<dbReference type="Gene3D" id="2.40.50.100">
    <property type="match status" value="1"/>
</dbReference>
<dbReference type="SUPFAM" id="SSF47005">
    <property type="entry name" value="Peripheral subunit-binding domain of 2-oxo acid dehydrogenase complex"/>
    <property type="match status" value="1"/>
</dbReference>